<dbReference type="Pfam" id="PF07596">
    <property type="entry name" value="SBP_bac_10"/>
    <property type="match status" value="1"/>
</dbReference>
<accession>A0A2S8FHX6</accession>
<dbReference type="OrthoDB" id="290496at2"/>
<feature type="domain" description="DUF1559" evidence="1">
    <location>
        <begin position="48"/>
        <end position="119"/>
    </location>
</feature>
<dbReference type="AlphaFoldDB" id="A0A2S8FHX6"/>
<dbReference type="EMBL" id="PUIB01000019">
    <property type="protein sequence ID" value="PQO31757.1"/>
    <property type="molecule type" value="Genomic_DNA"/>
</dbReference>
<reference evidence="2 3" key="1">
    <citation type="submission" date="2018-02" db="EMBL/GenBank/DDBJ databases">
        <title>Comparative genomes isolates from brazilian mangrove.</title>
        <authorList>
            <person name="Araujo J.E."/>
            <person name="Taketani R.G."/>
            <person name="Silva M.C.P."/>
            <person name="Loureco M.V."/>
            <person name="Andreote F.D."/>
        </authorList>
    </citation>
    <scope>NUCLEOTIDE SEQUENCE [LARGE SCALE GENOMIC DNA]</scope>
    <source>
        <strain evidence="2 3">NAP PRIS-MGV</strain>
    </source>
</reference>
<dbReference type="InterPro" id="IPR011453">
    <property type="entry name" value="DUF1559"/>
</dbReference>
<comment type="caution">
    <text evidence="2">The sequence shown here is derived from an EMBL/GenBank/DDBJ whole genome shotgun (WGS) entry which is preliminary data.</text>
</comment>
<proteinExistence type="predicted"/>
<protein>
    <recommendedName>
        <fullName evidence="1">DUF1559 domain-containing protein</fullName>
    </recommendedName>
</protein>
<dbReference type="RefSeq" id="WP_105356940.1">
    <property type="nucleotide sequence ID" value="NZ_PUIB01000019.1"/>
</dbReference>
<evidence type="ECO:0000313" key="3">
    <source>
        <dbReference type="Proteomes" id="UP000239388"/>
    </source>
</evidence>
<dbReference type="Proteomes" id="UP000239388">
    <property type="component" value="Unassembled WGS sequence"/>
</dbReference>
<sequence>MVRWSIPVLIAIFISVLVFGCRDYSPEPRICCARPVQKNSPENWFRHRMSEILLALRAYHDEFGSLPPASTHDEKGQPLVSWRVLILPQLGYHEIYAQYDQSQPWDSPANLAWAKRTPTPYQDPLQKDFEPGLTTFVGLVGKGTLLSADGGAPRLSLPADDTDNAAFILQDLAQPVIWSQPVDRSPKEILARETLGSEQSPYLNVGLASGRIWQFTHENRHLLEELLAPGEI</sequence>
<evidence type="ECO:0000313" key="2">
    <source>
        <dbReference type="EMBL" id="PQO31757.1"/>
    </source>
</evidence>
<name>A0A2S8FHX6_9BACT</name>
<organism evidence="2 3">
    <name type="scientific">Blastopirellula marina</name>
    <dbReference type="NCBI Taxonomy" id="124"/>
    <lineage>
        <taxon>Bacteria</taxon>
        <taxon>Pseudomonadati</taxon>
        <taxon>Planctomycetota</taxon>
        <taxon>Planctomycetia</taxon>
        <taxon>Pirellulales</taxon>
        <taxon>Pirellulaceae</taxon>
        <taxon>Blastopirellula</taxon>
    </lineage>
</organism>
<gene>
    <name evidence="2" type="ORF">C5Y98_20305</name>
</gene>
<dbReference type="PROSITE" id="PS51257">
    <property type="entry name" value="PROKAR_LIPOPROTEIN"/>
    <property type="match status" value="1"/>
</dbReference>
<evidence type="ECO:0000259" key="1">
    <source>
        <dbReference type="Pfam" id="PF07596"/>
    </source>
</evidence>